<proteinExistence type="predicted"/>
<evidence type="ECO:0000259" key="4">
    <source>
        <dbReference type="Pfam" id="PF16987"/>
    </source>
</evidence>
<feature type="compositionally biased region" description="Basic and acidic residues" evidence="3">
    <location>
        <begin position="1"/>
        <end position="10"/>
    </location>
</feature>
<dbReference type="InterPro" id="IPR036529">
    <property type="entry name" value="KIX_dom_sf"/>
</dbReference>
<feature type="region of interest" description="Disordered" evidence="3">
    <location>
        <begin position="163"/>
        <end position="199"/>
    </location>
</feature>
<dbReference type="OrthoDB" id="1073748at2759"/>
<name>A0A9W3CD83_RAPSA</name>
<keyword evidence="2" id="KW-0539">Nucleus</keyword>
<dbReference type="KEGG" id="rsz:108826634"/>
<organism evidence="5 6">
    <name type="scientific">Raphanus sativus</name>
    <name type="common">Radish</name>
    <name type="synonym">Raphanus raphanistrum var. sativus</name>
    <dbReference type="NCBI Taxonomy" id="3726"/>
    <lineage>
        <taxon>Eukaryota</taxon>
        <taxon>Viridiplantae</taxon>
        <taxon>Streptophyta</taxon>
        <taxon>Embryophyta</taxon>
        <taxon>Tracheophyta</taxon>
        <taxon>Spermatophyta</taxon>
        <taxon>Magnoliopsida</taxon>
        <taxon>eudicotyledons</taxon>
        <taxon>Gunneridae</taxon>
        <taxon>Pentapetalae</taxon>
        <taxon>rosids</taxon>
        <taxon>malvids</taxon>
        <taxon>Brassicales</taxon>
        <taxon>Brassicaceae</taxon>
        <taxon>Brassiceae</taxon>
        <taxon>Raphanus</taxon>
    </lineage>
</organism>
<feature type="compositionally biased region" description="Low complexity" evidence="3">
    <location>
        <begin position="488"/>
        <end position="501"/>
    </location>
</feature>
<feature type="region of interest" description="Disordered" evidence="3">
    <location>
        <begin position="277"/>
        <end position="298"/>
    </location>
</feature>
<dbReference type="GeneID" id="108826634"/>
<dbReference type="PANTHER" id="PTHR33137">
    <property type="entry name" value="MEDIATOR OF RNA POLYMERASE II TRANSCRIPTION SUBUNIT 15A-RELATED"/>
    <property type="match status" value="1"/>
</dbReference>
<feature type="compositionally biased region" description="Low complexity" evidence="3">
    <location>
        <begin position="169"/>
        <end position="192"/>
    </location>
</feature>
<dbReference type="GO" id="GO:0005634">
    <property type="term" value="C:nucleus"/>
    <property type="evidence" value="ECO:0007669"/>
    <property type="project" value="UniProtKB-SubCell"/>
</dbReference>
<dbReference type="GO" id="GO:0031490">
    <property type="term" value="F:chromatin DNA binding"/>
    <property type="evidence" value="ECO:0007669"/>
    <property type="project" value="InterPro"/>
</dbReference>
<feature type="compositionally biased region" description="Polar residues" evidence="3">
    <location>
        <begin position="614"/>
        <end position="628"/>
    </location>
</feature>
<dbReference type="Proteomes" id="UP000504610">
    <property type="component" value="Chromosome 9"/>
</dbReference>
<feature type="region of interest" description="Disordered" evidence="3">
    <location>
        <begin position="212"/>
        <end position="258"/>
    </location>
</feature>
<feature type="compositionally biased region" description="Polar residues" evidence="3">
    <location>
        <begin position="555"/>
        <end position="580"/>
    </location>
</feature>
<feature type="compositionally biased region" description="Polar residues" evidence="3">
    <location>
        <begin position="507"/>
        <end position="545"/>
    </location>
</feature>
<dbReference type="PANTHER" id="PTHR33137:SF16">
    <property type="entry name" value="MEDIATOR OF RNA POLYMERASE II TRANSCRIPTION SUBUNIT 15C-RELATED"/>
    <property type="match status" value="1"/>
</dbReference>
<evidence type="ECO:0000313" key="5">
    <source>
        <dbReference type="Proteomes" id="UP000504610"/>
    </source>
</evidence>
<feature type="region of interest" description="Disordered" evidence="3">
    <location>
        <begin position="335"/>
        <end position="373"/>
    </location>
</feature>
<accession>A0A9W3CD83</accession>
<feature type="compositionally biased region" description="Polar residues" evidence="3">
    <location>
        <begin position="238"/>
        <end position="258"/>
    </location>
</feature>
<reference evidence="6" key="2">
    <citation type="submission" date="2025-08" db="UniProtKB">
        <authorList>
            <consortium name="RefSeq"/>
        </authorList>
    </citation>
    <scope>IDENTIFICATION</scope>
    <source>
        <tissue evidence="6">Leaf</tissue>
    </source>
</reference>
<keyword evidence="5" id="KW-1185">Reference proteome</keyword>
<dbReference type="RefSeq" id="XP_056849436.1">
    <property type="nucleotide sequence ID" value="XM_056993456.1"/>
</dbReference>
<dbReference type="InterPro" id="IPR036546">
    <property type="entry name" value="MED15_KIX"/>
</dbReference>
<sequence length="917" mass="102726">MEGHSSRKPNEQGGDSLASDWRSQHEPDLRKRVALAIVEKLKIFFPRHNTDSIKKTACTFEHKIYGMAKDKNDYLRKIHEMIIATEKKFRTGGTSANGANTPDQAAQALNQGQSLPTSSAYAQTPTSQRCLSESNIPESSGLPTQPPMTVSAASQNLNIQMGEGVESNLGPGPQRQIQGRQQLLQKPQKQQQSSNTMYQHQMDQQLLKGKIHHGNHQPQQHHQQMPHHRSLSPIERSFPQSSALSSHPQKMAVPSQQHKILERKHHISQLMNGQDTQQTHLTSQQSNGEKQRTSQQNSMASFNVHGSSLFGTQGQEVKRSQSMMLQHSNNTQRFQTAGSMHQSQNLAAQQKQPYQFQTAQPANPSISQDSKGKMLNISGGDWREETYQKIKALKEEHSILLNTMLQRLSENLQAIDSIPEQKMAYEPHAKNLRAGKAALEQVLAFLNVSRGSVSERLRDKFSVYERQILKFVKSQREWQQQQVHLHPSQTHQTSLQSQSGQVHVPQSLDSVQMNSSLMPNHQNGPLSCSVSSLKTSRGSYSSQTRPMREPKDDNNIMSSSSGNAVVQHSLEQSPQLVTHSNQERRQQQQLQQHLSSSQRHLPKPSASPARVSDMSPSASSPQVQNYHSPHQLVEQQTLPTPFNKTESQEHPPLVTPTPEPITERPIDRLIKAIQSSSRESLAQSASEMSSVISMSDRFAGSIHSTRGFRASVAEDLSERTRLRLQQGNTKRFKRSFTTMPLDITTSQSDSYKQFSVDKIEPSHALLQEITEINGRLLETVVSICNDDVRPREVNLGLTVVTCAYVPVALSPTFKALYDSGHISQIQPLRLLAPQNYPNSPILLDNVLFDSASEDLSSRARSRFSLAMTKYSEPVLLKEIAKVWDECARAAMLEYAERRGGGTFSSKYGRWESVLRAS</sequence>
<feature type="region of interest" description="Disordered" evidence="3">
    <location>
        <begin position="482"/>
        <end position="628"/>
    </location>
</feature>
<feature type="compositionally biased region" description="Low complexity" evidence="3">
    <location>
        <begin position="587"/>
        <end position="599"/>
    </location>
</feature>
<feature type="region of interest" description="Disordered" evidence="3">
    <location>
        <begin position="1"/>
        <end position="25"/>
    </location>
</feature>
<dbReference type="Gene3D" id="1.10.246.20">
    <property type="entry name" value="Coactivator CBP, KIX domain"/>
    <property type="match status" value="1"/>
</dbReference>
<evidence type="ECO:0000256" key="2">
    <source>
        <dbReference type="ARBA" id="ARBA00023242"/>
    </source>
</evidence>
<feature type="region of interest" description="Disordered" evidence="3">
    <location>
        <begin position="108"/>
        <end position="149"/>
    </location>
</feature>
<dbReference type="AlphaFoldDB" id="A0A9W3CD83"/>
<evidence type="ECO:0000256" key="3">
    <source>
        <dbReference type="SAM" id="MobiDB-lite"/>
    </source>
</evidence>
<dbReference type="GO" id="GO:0003713">
    <property type="term" value="F:transcription coactivator activity"/>
    <property type="evidence" value="ECO:0007669"/>
    <property type="project" value="InterPro"/>
</dbReference>
<dbReference type="InterPro" id="IPR044661">
    <property type="entry name" value="MED15a/b/c-like"/>
</dbReference>
<comment type="subcellular location">
    <subcellularLocation>
        <location evidence="1">Nucleus</location>
    </subcellularLocation>
</comment>
<feature type="region of interest" description="Disordered" evidence="3">
    <location>
        <begin position="642"/>
        <end position="664"/>
    </location>
</feature>
<feature type="compositionally biased region" description="Polar residues" evidence="3">
    <location>
        <begin position="335"/>
        <end position="369"/>
    </location>
</feature>
<feature type="domain" description="Mediator complex subunit 15 KIX" evidence="4">
    <location>
        <begin position="19"/>
        <end position="90"/>
    </location>
</feature>
<dbReference type="Pfam" id="PF16987">
    <property type="entry name" value="KIX_2"/>
    <property type="match status" value="1"/>
</dbReference>
<evidence type="ECO:0000256" key="1">
    <source>
        <dbReference type="ARBA" id="ARBA00004123"/>
    </source>
</evidence>
<protein>
    <submittedName>
        <fullName evidence="6">Mediator of RNA polymerase II transcription subunit 15a-like</fullName>
    </submittedName>
</protein>
<gene>
    <name evidence="6" type="primary">LOC108826634</name>
</gene>
<reference evidence="5" key="1">
    <citation type="journal article" date="2019" name="Database">
        <title>The radish genome database (RadishGD): an integrated information resource for radish genomics.</title>
        <authorList>
            <person name="Yu H.J."/>
            <person name="Baek S."/>
            <person name="Lee Y.J."/>
            <person name="Cho A."/>
            <person name="Mun J.H."/>
        </authorList>
    </citation>
    <scope>NUCLEOTIDE SEQUENCE [LARGE SCALE GENOMIC DNA]</scope>
    <source>
        <strain evidence="5">cv. WK10039</strain>
    </source>
</reference>
<evidence type="ECO:0000313" key="6">
    <source>
        <dbReference type="RefSeq" id="XP_056849436.1"/>
    </source>
</evidence>